<dbReference type="EMBL" id="JADKCH010000001">
    <property type="protein sequence ID" value="MBK8571065.1"/>
    <property type="molecule type" value="Genomic_DNA"/>
</dbReference>
<protein>
    <submittedName>
        <fullName evidence="3">DUF853 family protein</fullName>
    </submittedName>
</protein>
<dbReference type="InterPro" id="IPR033186">
    <property type="entry name" value="HerA_C"/>
</dbReference>
<dbReference type="SUPFAM" id="SSF52540">
    <property type="entry name" value="P-loop containing nucleoside triphosphate hydrolases"/>
    <property type="match status" value="1"/>
</dbReference>
<feature type="domain" description="Helicase HerA-like C-terminal" evidence="2">
    <location>
        <begin position="12"/>
        <end position="486"/>
    </location>
</feature>
<name>A0A936EZR6_9BACT</name>
<dbReference type="PANTHER" id="PTHR30121">
    <property type="entry name" value="UNCHARACTERIZED PROTEIN YJGR-RELATED"/>
    <property type="match status" value="1"/>
</dbReference>
<evidence type="ECO:0000313" key="3">
    <source>
        <dbReference type="EMBL" id="MBK8571065.1"/>
    </source>
</evidence>
<comment type="caution">
    <text evidence="3">The sequence shown here is derived from an EMBL/GenBank/DDBJ whole genome shotgun (WGS) entry which is preliminary data.</text>
</comment>
<dbReference type="PANTHER" id="PTHR30121:SF6">
    <property type="entry name" value="SLR6007 PROTEIN"/>
    <property type="match status" value="1"/>
</dbReference>
<dbReference type="Pfam" id="PF05872">
    <property type="entry name" value="HerA_C"/>
    <property type="match status" value="1"/>
</dbReference>
<accession>A0A936EZR6</accession>
<dbReference type="Gene3D" id="3.40.50.300">
    <property type="entry name" value="P-loop containing nucleotide triphosphate hydrolases"/>
    <property type="match status" value="2"/>
</dbReference>
<feature type="region of interest" description="Disordered" evidence="1">
    <location>
        <begin position="429"/>
        <end position="452"/>
    </location>
</feature>
<evidence type="ECO:0000259" key="2">
    <source>
        <dbReference type="Pfam" id="PF05872"/>
    </source>
</evidence>
<reference evidence="3 4" key="1">
    <citation type="submission" date="2020-10" db="EMBL/GenBank/DDBJ databases">
        <title>Connecting structure to function with the recovery of over 1000 high-quality activated sludge metagenome-assembled genomes encoding full-length rRNA genes using long-read sequencing.</title>
        <authorList>
            <person name="Singleton C.M."/>
            <person name="Petriglieri F."/>
            <person name="Kristensen J.M."/>
            <person name="Kirkegaard R.H."/>
            <person name="Michaelsen T.Y."/>
            <person name="Andersen M.H."/>
            <person name="Karst S.M."/>
            <person name="Dueholm M.S."/>
            <person name="Nielsen P.H."/>
            <person name="Albertsen M."/>
        </authorList>
    </citation>
    <scope>NUCLEOTIDE SEQUENCE [LARGE SCALE GENOMIC DNA]</scope>
    <source>
        <strain evidence="3">OdNE_18-Q3-R46-58_MAXAC.008</strain>
    </source>
</reference>
<organism evidence="3 4">
    <name type="scientific">Candidatus Geothrix odensensis</name>
    <dbReference type="NCBI Taxonomy" id="2954440"/>
    <lineage>
        <taxon>Bacteria</taxon>
        <taxon>Pseudomonadati</taxon>
        <taxon>Acidobacteriota</taxon>
        <taxon>Holophagae</taxon>
        <taxon>Holophagales</taxon>
        <taxon>Holophagaceae</taxon>
        <taxon>Geothrix</taxon>
    </lineage>
</organism>
<dbReference type="InterPro" id="IPR027417">
    <property type="entry name" value="P-loop_NTPase"/>
</dbReference>
<gene>
    <name evidence="3" type="ORF">IPN91_00195</name>
</gene>
<proteinExistence type="predicted"/>
<feature type="compositionally biased region" description="Basic and acidic residues" evidence="1">
    <location>
        <begin position="436"/>
        <end position="452"/>
    </location>
</feature>
<evidence type="ECO:0000256" key="1">
    <source>
        <dbReference type="SAM" id="MobiDB-lite"/>
    </source>
</evidence>
<dbReference type="AlphaFoldDB" id="A0A936EZR6"/>
<dbReference type="InterPro" id="IPR051162">
    <property type="entry name" value="T4SS_component"/>
</dbReference>
<evidence type="ECO:0000313" key="4">
    <source>
        <dbReference type="Proteomes" id="UP000709959"/>
    </source>
</evidence>
<dbReference type="Proteomes" id="UP000709959">
    <property type="component" value="Unassembled WGS sequence"/>
</dbReference>
<sequence length="490" mass="52839">MSEPLLIAKGASDLVLLPRMANRHGLVAGATGTGKTVTLRTMAERFSAIGVPVFLADVKGDLPGLCKAGGDNPKVTERVAQLNLEGFEYNGFPVTFWDLYGQQGHPVRTTVSDMGPLLFSRLLNLNDTQGGVLNLVFKIADDNGLLLLDLKDLRSMLQFVGDHAAEFKTQYGNVSAASIGAIQRGLLELETQGAESFFGEPALDLEDLIQTDATGRGIINILAADKLINAPKLYATFLLWLLAELFERLPEVGDPEKPKLAFFFDEAHLLFGDAPDALLDKIEQVVRLVRSKGVGVYFVSQNPLDIPEKVLGQLGNRVQHALRAFTPRDQKAVKAAAETFRANPGLDVASAITELGVGEALVSFLDEKGRPGIVERAFVCPPGSQLSPITPEERQQVIKNSLLAGHYERAVDRESAFEKLKARAAEAMQQEAAETQAKEEAKAAKEPARRSDSLIESFGKSVARAAGSAIGRQIIRGVMGSIFGGGGKRR</sequence>